<keyword evidence="2" id="KW-0378">Hydrolase</keyword>
<name>A0AAE4MCH3_9EURY</name>
<dbReference type="PANTHER" id="PTHR11647:SF1">
    <property type="entry name" value="COLLAPSIN RESPONSE MEDIATOR PROTEIN"/>
    <property type="match status" value="1"/>
</dbReference>
<dbReference type="Pfam" id="PF07969">
    <property type="entry name" value="Amidohydro_3"/>
    <property type="match status" value="1"/>
</dbReference>
<dbReference type="InterPro" id="IPR012027">
    <property type="entry name" value="Formylmethanofuran_DH_asu"/>
</dbReference>
<dbReference type="InterPro" id="IPR050378">
    <property type="entry name" value="Metallo-dep_Hydrolases_sf"/>
</dbReference>
<sequence>MTEILIKNGFVFDPVSGIKGDKKDIAVKDGVIVESVSAAAKVIDASGMTVMAGGVDIHSHVAGAKVNVGRNFRPEDKLQAVYEPARGVRHMAGGNSVPTVFKTAYKYADMGYTTVIEAAMPPLYARHTHEEMRDTPIIDQAALPLFGNNWFILEYLKNGEIDNASAYIAWLLRSTKGYGIKCVNPGGTEAWAWGLNCMTVNDQVPYFEITPKEIIAGLMTVNESLHLPHSLHLHSNNLGNPGNYQTTLDSLKIAEGFKANNNFGRDQVMHHTHIQFHSYGGTGWGDFESKGAEVMDYINKNPNITCDIGFVTLDETTTMTGDGPFEYHLSALNHLKWANTDVEVECGSGIVPYIYSKDVYVCGVQWSIGLEMALLAKDHMRCYLTTDHPNAGPFTRYPRVMKWLMSEKARDEVFASMKAEDKVRDRSTLGSIDRELTLYEIAMMTRAGTAKALGMGKKLGGLVPGMQADIAVYPYNPETASDPEQIEYAFSNAKYLIKSGEIIINDSEIVSNGNKQTYWVDVKTNPSKQVEHDLREMFLKYYTVTERNYEVEEHAFMKNPNVISIDATQ</sequence>
<dbReference type="InterPro" id="IPR013108">
    <property type="entry name" value="Amidohydro_3"/>
</dbReference>
<gene>
    <name evidence="2" type="primary">fhcA_3</name>
    <name evidence="2" type="ORF">McpAg1_10620</name>
</gene>
<proteinExistence type="predicted"/>
<reference evidence="2" key="1">
    <citation type="submission" date="2023-06" db="EMBL/GenBank/DDBJ databases">
        <title>Genome sequence of Methancorpusculaceae sp. Ag1.</title>
        <authorList>
            <person name="Protasov E."/>
            <person name="Platt K."/>
            <person name="Poehlein A."/>
            <person name="Daniel R."/>
            <person name="Brune A."/>
        </authorList>
    </citation>
    <scope>NUCLEOTIDE SEQUENCE</scope>
    <source>
        <strain evidence="2">Ag1</strain>
    </source>
</reference>
<dbReference type="PANTHER" id="PTHR11647">
    <property type="entry name" value="HYDRANTOINASE/DIHYDROPYRIMIDINASE FAMILY MEMBER"/>
    <property type="match status" value="1"/>
</dbReference>
<dbReference type="NCBIfam" id="TIGR03121">
    <property type="entry name" value="one_C_dehyd_A"/>
    <property type="match status" value="1"/>
</dbReference>
<dbReference type="InterPro" id="IPR032466">
    <property type="entry name" value="Metal_Hydrolase"/>
</dbReference>
<keyword evidence="3" id="KW-1185">Reference proteome</keyword>
<dbReference type="Gene3D" id="2.30.40.10">
    <property type="entry name" value="Urease, subunit C, domain 1"/>
    <property type="match status" value="1"/>
</dbReference>
<dbReference type="RefSeq" id="WP_338094255.1">
    <property type="nucleotide sequence ID" value="NZ_JAWDKA010000005.1"/>
</dbReference>
<dbReference type="PIRSF" id="PIRSF006453">
    <property type="entry name" value="FwdA"/>
    <property type="match status" value="1"/>
</dbReference>
<dbReference type="InterPro" id="IPR011059">
    <property type="entry name" value="Metal-dep_hydrolase_composite"/>
</dbReference>
<dbReference type="Proteomes" id="UP001273136">
    <property type="component" value="Unassembled WGS sequence"/>
</dbReference>
<dbReference type="SUPFAM" id="SSF51338">
    <property type="entry name" value="Composite domain of metallo-dependent hydrolases"/>
    <property type="match status" value="2"/>
</dbReference>
<evidence type="ECO:0000313" key="2">
    <source>
        <dbReference type="EMBL" id="MDV0441851.1"/>
    </source>
</evidence>
<evidence type="ECO:0000259" key="1">
    <source>
        <dbReference type="Pfam" id="PF07969"/>
    </source>
</evidence>
<protein>
    <submittedName>
        <fullName evidence="2">Formyltransferase/hydrolase complex Fhc subunit A</fullName>
        <ecNumber evidence="2">3.5.1.-</ecNumber>
    </submittedName>
</protein>
<dbReference type="AlphaFoldDB" id="A0AAE4MCH3"/>
<evidence type="ECO:0000313" key="3">
    <source>
        <dbReference type="Proteomes" id="UP001273136"/>
    </source>
</evidence>
<accession>A0AAE4MCH3</accession>
<dbReference type="EC" id="3.5.1.-" evidence="2"/>
<dbReference type="GO" id="GO:0016810">
    <property type="term" value="F:hydrolase activity, acting on carbon-nitrogen (but not peptide) bonds"/>
    <property type="evidence" value="ECO:0007669"/>
    <property type="project" value="InterPro"/>
</dbReference>
<feature type="domain" description="Amidohydrolase 3" evidence="1">
    <location>
        <begin position="41"/>
        <end position="503"/>
    </location>
</feature>
<organism evidence="2 3">
    <name type="scientific">Methanorbis furvi</name>
    <dbReference type="NCBI Taxonomy" id="3028299"/>
    <lineage>
        <taxon>Archaea</taxon>
        <taxon>Methanobacteriati</taxon>
        <taxon>Methanobacteriota</taxon>
        <taxon>Stenosarchaea group</taxon>
        <taxon>Methanomicrobia</taxon>
        <taxon>Methanomicrobiales</taxon>
        <taxon>Methanocorpusculaceae</taxon>
        <taxon>Methanorbis</taxon>
    </lineage>
</organism>
<dbReference type="EMBL" id="JAWDKA010000005">
    <property type="protein sequence ID" value="MDV0441851.1"/>
    <property type="molecule type" value="Genomic_DNA"/>
</dbReference>
<comment type="caution">
    <text evidence="2">The sequence shown here is derived from an EMBL/GenBank/DDBJ whole genome shotgun (WGS) entry which is preliminary data.</text>
</comment>
<dbReference type="SUPFAM" id="SSF51556">
    <property type="entry name" value="Metallo-dependent hydrolases"/>
    <property type="match status" value="1"/>
</dbReference>